<accession>A0ABM7WSN4</accession>
<evidence type="ECO:0000256" key="4">
    <source>
        <dbReference type="ARBA" id="ARBA00022840"/>
    </source>
</evidence>
<dbReference type="PROSITE" id="PS50893">
    <property type="entry name" value="ABC_TRANSPORTER_2"/>
    <property type="match status" value="1"/>
</dbReference>
<dbReference type="InterPro" id="IPR027417">
    <property type="entry name" value="P-loop_NTPase"/>
</dbReference>
<dbReference type="InterPro" id="IPR052156">
    <property type="entry name" value="BCAA_Transport_ATP-bd_LivF"/>
</dbReference>
<proteinExistence type="inferred from homology"/>
<keyword evidence="3" id="KW-0547">Nucleotide-binding</keyword>
<organism evidence="7 8">
    <name type="scientific">Anaeromyxobacter oryzae</name>
    <dbReference type="NCBI Taxonomy" id="2918170"/>
    <lineage>
        <taxon>Bacteria</taxon>
        <taxon>Pseudomonadati</taxon>
        <taxon>Myxococcota</taxon>
        <taxon>Myxococcia</taxon>
        <taxon>Myxococcales</taxon>
        <taxon>Cystobacterineae</taxon>
        <taxon>Anaeromyxobacteraceae</taxon>
        <taxon>Anaeromyxobacter</taxon>
    </lineage>
</organism>
<evidence type="ECO:0000313" key="7">
    <source>
        <dbReference type="EMBL" id="BDG02491.1"/>
    </source>
</evidence>
<keyword evidence="2" id="KW-0813">Transport</keyword>
<keyword evidence="8" id="KW-1185">Reference proteome</keyword>
<dbReference type="Proteomes" id="UP001162891">
    <property type="component" value="Chromosome"/>
</dbReference>
<evidence type="ECO:0000256" key="1">
    <source>
        <dbReference type="ARBA" id="ARBA00005417"/>
    </source>
</evidence>
<dbReference type="InterPro" id="IPR003593">
    <property type="entry name" value="AAA+_ATPase"/>
</dbReference>
<dbReference type="PANTHER" id="PTHR43820">
    <property type="entry name" value="HIGH-AFFINITY BRANCHED-CHAIN AMINO ACID TRANSPORT ATP-BINDING PROTEIN LIVF"/>
    <property type="match status" value="1"/>
</dbReference>
<dbReference type="GO" id="GO:0005524">
    <property type="term" value="F:ATP binding"/>
    <property type="evidence" value="ECO:0007669"/>
    <property type="project" value="UniProtKB-KW"/>
</dbReference>
<dbReference type="Gene3D" id="3.40.50.300">
    <property type="entry name" value="P-loop containing nucleotide triphosphate hydrolases"/>
    <property type="match status" value="1"/>
</dbReference>
<evidence type="ECO:0000256" key="3">
    <source>
        <dbReference type="ARBA" id="ARBA00022741"/>
    </source>
</evidence>
<dbReference type="EMBL" id="AP025591">
    <property type="protein sequence ID" value="BDG02491.1"/>
    <property type="molecule type" value="Genomic_DNA"/>
</dbReference>
<reference evidence="8" key="1">
    <citation type="journal article" date="2022" name="Int. J. Syst. Evol. Microbiol.">
        <title>Anaeromyxobacter oryzae sp. nov., Anaeromyxobacter diazotrophicus sp. nov. and Anaeromyxobacter paludicola sp. nov., isolated from paddy soils.</title>
        <authorList>
            <person name="Itoh H."/>
            <person name="Xu Z."/>
            <person name="Mise K."/>
            <person name="Masuda Y."/>
            <person name="Ushijima N."/>
            <person name="Hayakawa C."/>
            <person name="Shiratori Y."/>
            <person name="Senoo K."/>
        </authorList>
    </citation>
    <scope>NUCLEOTIDE SEQUENCE [LARGE SCALE GENOMIC DNA]</scope>
    <source>
        <strain evidence="8">Red232</strain>
    </source>
</reference>
<gene>
    <name evidence="7" type="ORF">AMOR_14870</name>
</gene>
<name>A0ABM7WSN4_9BACT</name>
<dbReference type="CDD" id="cd03224">
    <property type="entry name" value="ABC_TM1139_LivF_branched"/>
    <property type="match status" value="1"/>
</dbReference>
<dbReference type="PANTHER" id="PTHR43820:SF5">
    <property type="entry name" value="HIGH-AFFINITY BRANCHED-CHAIN AMINO ACID TRANSPORT ATP-BINDING PROTEIN"/>
    <property type="match status" value="1"/>
</dbReference>
<sequence>MADPLQPLLAVEDLRAGYGSGDILQGIGLRIEPGEMVATIGRNGVGKSTLMKAIMGMLPAMSGAVSFRGEDIARLRPDQRAARGIGYVPQGREVFPSLTVEENLAMGETINRDKSHPRYDLVYGYFPILAERRRQLAGTFSGGQQQMLAIARALVGRPELLLLDEPSMGIQPSIIQEIGRALVRLNEEEKVTILLVEQNTRLIAQVARRAYAIDKGRIVGTLDRRRLSDPAALAEYLAV</sequence>
<dbReference type="InterPro" id="IPR003439">
    <property type="entry name" value="ABC_transporter-like_ATP-bd"/>
</dbReference>
<evidence type="ECO:0000259" key="6">
    <source>
        <dbReference type="PROSITE" id="PS50893"/>
    </source>
</evidence>
<protein>
    <submittedName>
        <fullName evidence="7">ABC transporter ATP-binding protein</fullName>
    </submittedName>
</protein>
<evidence type="ECO:0000313" key="8">
    <source>
        <dbReference type="Proteomes" id="UP001162891"/>
    </source>
</evidence>
<evidence type="ECO:0000256" key="5">
    <source>
        <dbReference type="ARBA" id="ARBA00022970"/>
    </source>
</evidence>
<dbReference type="PROSITE" id="PS00211">
    <property type="entry name" value="ABC_TRANSPORTER_1"/>
    <property type="match status" value="1"/>
</dbReference>
<evidence type="ECO:0000256" key="2">
    <source>
        <dbReference type="ARBA" id="ARBA00022448"/>
    </source>
</evidence>
<dbReference type="RefSeq" id="WP_248360172.1">
    <property type="nucleotide sequence ID" value="NZ_AP025591.1"/>
</dbReference>
<dbReference type="SMART" id="SM00382">
    <property type="entry name" value="AAA"/>
    <property type="match status" value="1"/>
</dbReference>
<comment type="similarity">
    <text evidence="1">Belongs to the ABC transporter superfamily.</text>
</comment>
<keyword evidence="4 7" id="KW-0067">ATP-binding</keyword>
<feature type="domain" description="ABC transporter" evidence="6">
    <location>
        <begin position="9"/>
        <end position="238"/>
    </location>
</feature>
<dbReference type="Pfam" id="PF00005">
    <property type="entry name" value="ABC_tran"/>
    <property type="match status" value="1"/>
</dbReference>
<dbReference type="SUPFAM" id="SSF52540">
    <property type="entry name" value="P-loop containing nucleoside triphosphate hydrolases"/>
    <property type="match status" value="1"/>
</dbReference>
<keyword evidence="5" id="KW-0029">Amino-acid transport</keyword>
<dbReference type="InterPro" id="IPR017871">
    <property type="entry name" value="ABC_transporter-like_CS"/>
</dbReference>